<dbReference type="GO" id="GO:0006310">
    <property type="term" value="P:DNA recombination"/>
    <property type="evidence" value="ECO:0007669"/>
    <property type="project" value="UniProtKB-KW"/>
</dbReference>
<keyword evidence="3" id="KW-0064">Aspartyl protease</keyword>
<dbReference type="Proteomes" id="UP000298390">
    <property type="component" value="Unassembled WGS sequence"/>
</dbReference>
<feature type="compositionally biased region" description="Polar residues" evidence="12">
    <location>
        <begin position="54"/>
        <end position="64"/>
    </location>
</feature>
<accession>A0A4Y9XN63</accession>
<keyword evidence="7" id="KW-0229">DNA integration</keyword>
<dbReference type="Gene3D" id="1.10.340.70">
    <property type="match status" value="1"/>
</dbReference>
<evidence type="ECO:0000256" key="11">
    <source>
        <dbReference type="ARBA" id="ARBA00023172"/>
    </source>
</evidence>
<protein>
    <recommendedName>
        <fullName evidence="13">Integrase catalytic domain-containing protein</fullName>
    </recommendedName>
</protein>
<dbReference type="Pfam" id="PF17921">
    <property type="entry name" value="Integrase_H2C2"/>
    <property type="match status" value="1"/>
</dbReference>
<dbReference type="PROSITE" id="PS50994">
    <property type="entry name" value="INTEGRASE"/>
    <property type="match status" value="1"/>
</dbReference>
<reference evidence="14 15" key="1">
    <citation type="submission" date="2019-01" db="EMBL/GenBank/DDBJ databases">
        <title>Genome sequencing of the rare red list fungi Fomitopsis rosea.</title>
        <authorList>
            <person name="Buettner E."/>
            <person name="Kellner H."/>
        </authorList>
    </citation>
    <scope>NUCLEOTIDE SEQUENCE [LARGE SCALE GENOMIC DNA]</scope>
    <source>
        <strain evidence="14 15">DSM 105464</strain>
    </source>
</reference>
<dbReference type="AlphaFoldDB" id="A0A4Y9XN63"/>
<dbReference type="InterPro" id="IPR041588">
    <property type="entry name" value="Integrase_H2C2"/>
</dbReference>
<dbReference type="GO" id="GO:0003677">
    <property type="term" value="F:DNA binding"/>
    <property type="evidence" value="ECO:0007669"/>
    <property type="project" value="UniProtKB-KW"/>
</dbReference>
<feature type="compositionally biased region" description="Acidic residues" evidence="12">
    <location>
        <begin position="909"/>
        <end position="938"/>
    </location>
</feature>
<evidence type="ECO:0000259" key="13">
    <source>
        <dbReference type="PROSITE" id="PS50994"/>
    </source>
</evidence>
<organism evidence="14 15">
    <name type="scientific">Rhodofomes roseus</name>
    <dbReference type="NCBI Taxonomy" id="34475"/>
    <lineage>
        <taxon>Eukaryota</taxon>
        <taxon>Fungi</taxon>
        <taxon>Dikarya</taxon>
        <taxon>Basidiomycota</taxon>
        <taxon>Agaricomycotina</taxon>
        <taxon>Agaricomycetes</taxon>
        <taxon>Polyporales</taxon>
        <taxon>Rhodofomes</taxon>
    </lineage>
</organism>
<evidence type="ECO:0000313" key="15">
    <source>
        <dbReference type="Proteomes" id="UP000298390"/>
    </source>
</evidence>
<dbReference type="GO" id="GO:0003723">
    <property type="term" value="F:RNA binding"/>
    <property type="evidence" value="ECO:0007669"/>
    <property type="project" value="UniProtKB-KW"/>
</dbReference>
<dbReference type="InterPro" id="IPR012337">
    <property type="entry name" value="RNaseH-like_sf"/>
</dbReference>
<dbReference type="InterPro" id="IPR036397">
    <property type="entry name" value="RNaseH_sf"/>
</dbReference>
<dbReference type="SUPFAM" id="SSF53098">
    <property type="entry name" value="Ribonuclease H-like"/>
    <property type="match status" value="1"/>
</dbReference>
<keyword evidence="11" id="KW-0233">DNA recombination</keyword>
<dbReference type="SUPFAM" id="SSF54160">
    <property type="entry name" value="Chromo domain-like"/>
    <property type="match status" value="1"/>
</dbReference>
<feature type="region of interest" description="Disordered" evidence="12">
    <location>
        <begin position="45"/>
        <end position="79"/>
    </location>
</feature>
<dbReference type="InterPro" id="IPR050951">
    <property type="entry name" value="Retrovirus_Pol_polyprotein"/>
</dbReference>
<dbReference type="GO" id="GO:0046872">
    <property type="term" value="F:metal ion binding"/>
    <property type="evidence" value="ECO:0007669"/>
    <property type="project" value="UniProtKB-KW"/>
</dbReference>
<dbReference type="GO" id="GO:0004190">
    <property type="term" value="F:aspartic-type endopeptidase activity"/>
    <property type="evidence" value="ECO:0007669"/>
    <property type="project" value="UniProtKB-KW"/>
</dbReference>
<keyword evidence="9" id="KW-0239">DNA-directed DNA polymerase</keyword>
<gene>
    <name evidence="14" type="ORF">EVJ58_g10514</name>
</gene>
<dbReference type="InterPro" id="IPR001584">
    <property type="entry name" value="Integrase_cat-core"/>
</dbReference>
<dbReference type="GO" id="GO:0003964">
    <property type="term" value="F:RNA-directed DNA polymerase activity"/>
    <property type="evidence" value="ECO:0007669"/>
    <property type="project" value="UniProtKB-KW"/>
</dbReference>
<keyword evidence="5" id="KW-0460">Magnesium</keyword>
<evidence type="ECO:0000256" key="5">
    <source>
        <dbReference type="ARBA" id="ARBA00022842"/>
    </source>
</evidence>
<dbReference type="GO" id="GO:0003887">
    <property type="term" value="F:DNA-directed DNA polymerase activity"/>
    <property type="evidence" value="ECO:0007669"/>
    <property type="project" value="UniProtKB-KW"/>
</dbReference>
<feature type="region of interest" description="Disordered" evidence="12">
    <location>
        <begin position="1"/>
        <end position="21"/>
    </location>
</feature>
<name>A0A4Y9XN63_9APHY</name>
<keyword evidence="10" id="KW-0238">DNA-binding</keyword>
<keyword evidence="2" id="KW-0479">Metal-binding</keyword>
<dbReference type="EMBL" id="SEKV01001164">
    <property type="protein sequence ID" value="TFY51530.1"/>
    <property type="molecule type" value="Genomic_DNA"/>
</dbReference>
<comment type="caution">
    <text evidence="14">The sequence shown here is derived from an EMBL/GenBank/DDBJ whole genome shotgun (WGS) entry which is preliminary data.</text>
</comment>
<dbReference type="STRING" id="34475.A0A4Y9XN63"/>
<evidence type="ECO:0000256" key="3">
    <source>
        <dbReference type="ARBA" id="ARBA00022750"/>
    </source>
</evidence>
<dbReference type="PANTHER" id="PTHR37984:SF5">
    <property type="entry name" value="PROTEIN NYNRIN-LIKE"/>
    <property type="match status" value="1"/>
</dbReference>
<dbReference type="Pfam" id="PF24626">
    <property type="entry name" value="SH3_Tf2-1"/>
    <property type="match status" value="1"/>
</dbReference>
<keyword evidence="9" id="KW-0808">Transferase</keyword>
<evidence type="ECO:0000256" key="6">
    <source>
        <dbReference type="ARBA" id="ARBA00022884"/>
    </source>
</evidence>
<evidence type="ECO:0000256" key="9">
    <source>
        <dbReference type="ARBA" id="ARBA00022932"/>
    </source>
</evidence>
<keyword evidence="6" id="KW-0694">RNA-binding</keyword>
<feature type="region of interest" description="Disordered" evidence="12">
    <location>
        <begin position="830"/>
        <end position="938"/>
    </location>
</feature>
<evidence type="ECO:0000256" key="7">
    <source>
        <dbReference type="ARBA" id="ARBA00022908"/>
    </source>
</evidence>
<keyword evidence="4" id="KW-0378">Hydrolase</keyword>
<proteinExistence type="predicted"/>
<evidence type="ECO:0000256" key="4">
    <source>
        <dbReference type="ARBA" id="ARBA00022801"/>
    </source>
</evidence>
<dbReference type="GO" id="GO:0005634">
    <property type="term" value="C:nucleus"/>
    <property type="evidence" value="ECO:0007669"/>
    <property type="project" value="UniProtKB-ARBA"/>
</dbReference>
<dbReference type="InterPro" id="IPR056924">
    <property type="entry name" value="SH3_Tf2-1"/>
</dbReference>
<sequence length="938" mass="105801">MRDEQPSQGEHLPVMVPDTHNANVLEGASEEQRMEGEDERLVDHITARAGASQKAAQTAPSDSFSAPRREAAVPPVTDSVPDERRRFIAHVSESTDGIDLPACLRGRYEEDNFFKAILEHLKQYKNFRTAEGLVFIKEQGRECLCIPNIRVNGRSAREIVILHAHSLLAHLGSLKTLGLLRDHVWWKTMSADVEKYCATCMTCKRSKPDNQKPYGLLNPLPVPNYPWEAMGIDFVGPLPESKDRDATYDSITVVIDLLTAMVHLIPSRINYTAKNIAELIFAEIYKLHGMPKAIISDRDVLFTSSFWSHLHRLVGVELRMSSAYHPQSDGSTERANRTVTQMLRQCISPNQRDWVTKLPAIEFAINLARSESTGYAPFFLNTGRMPRPMIWNNPSTDEYPAVRAYVQRVKYALMAAHDSIIAARVKQTRNANRHRRPAPFVQGDLVYLSTKNLSLPRGLARKLIPKYIGPYQLLRDYGNNSFQVELSRNLKRRGIHDVFHSSLLRIHEPNDDRLFPGRLDSQVAELEEQDNEWAIDRVVSHKGKGRDATFEAVWKSGDRTWVPWATIGHLDAVQAYLELLGFENVDQLGEGSGDVPDDPQLYVGGLEFSGLENVGRRRYIRGGDRRRRLQDLASRKTSPSHSVAPRTALERPLPSRRLSRSLLFTALLLVILALTAMVNNVNQVRGISSVICLRQTFSAMLYMYVPDQVRRFIAFDRALRDGAVTEETHLPGGYDEFAELWAQDADCPHQFSMYDLETGTITIRGRPLPNDFLRDFAAPPATPIAPPPSQIADSPLASMFTARTQKIAADLMVDAAEQLHRQKERRFEEYLGRERRRQDKKRGRANDPSEYGLVDSPFGGAGPSRPSKRARPSPQYSPEGPTASRYSPAASSAIEVEPEVFTEQVQDVEQAEEEEPTDEVLEAETENAEAEMEEMHED</sequence>
<dbReference type="GO" id="GO:0015074">
    <property type="term" value="P:DNA integration"/>
    <property type="evidence" value="ECO:0007669"/>
    <property type="project" value="UniProtKB-KW"/>
</dbReference>
<evidence type="ECO:0000256" key="12">
    <source>
        <dbReference type="SAM" id="MobiDB-lite"/>
    </source>
</evidence>
<evidence type="ECO:0000256" key="10">
    <source>
        <dbReference type="ARBA" id="ARBA00023125"/>
    </source>
</evidence>
<evidence type="ECO:0000256" key="1">
    <source>
        <dbReference type="ARBA" id="ARBA00022670"/>
    </source>
</evidence>
<dbReference type="PANTHER" id="PTHR37984">
    <property type="entry name" value="PROTEIN CBG26694"/>
    <property type="match status" value="1"/>
</dbReference>
<evidence type="ECO:0000313" key="14">
    <source>
        <dbReference type="EMBL" id="TFY51530.1"/>
    </source>
</evidence>
<evidence type="ECO:0000256" key="2">
    <source>
        <dbReference type="ARBA" id="ARBA00022723"/>
    </source>
</evidence>
<dbReference type="InterPro" id="IPR016197">
    <property type="entry name" value="Chromo-like_dom_sf"/>
</dbReference>
<keyword evidence="8" id="KW-0695">RNA-directed DNA polymerase</keyword>
<evidence type="ECO:0000256" key="8">
    <source>
        <dbReference type="ARBA" id="ARBA00022918"/>
    </source>
</evidence>
<dbReference type="GO" id="GO:0006508">
    <property type="term" value="P:proteolysis"/>
    <property type="evidence" value="ECO:0007669"/>
    <property type="project" value="UniProtKB-KW"/>
</dbReference>
<dbReference type="Gene3D" id="3.30.420.10">
    <property type="entry name" value="Ribonuclease H-like superfamily/Ribonuclease H"/>
    <property type="match status" value="1"/>
</dbReference>
<keyword evidence="1" id="KW-0645">Protease</keyword>
<feature type="domain" description="Integrase catalytic" evidence="13">
    <location>
        <begin position="222"/>
        <end position="385"/>
    </location>
</feature>
<keyword evidence="9" id="KW-0548">Nucleotidyltransferase</keyword>